<evidence type="ECO:0000256" key="1">
    <source>
        <dbReference type="SAM" id="MobiDB-lite"/>
    </source>
</evidence>
<proteinExistence type="predicted"/>
<protein>
    <recommendedName>
        <fullName evidence="4">Phospholipase C/D domain-containing protein</fullName>
    </recommendedName>
</protein>
<dbReference type="Proteomes" id="UP000076563">
    <property type="component" value="Unassembled WGS sequence"/>
</dbReference>
<comment type="caution">
    <text evidence="2">The sequence shown here is derived from an EMBL/GenBank/DDBJ whole genome shotgun (WGS) entry which is preliminary data.</text>
</comment>
<evidence type="ECO:0000313" key="3">
    <source>
        <dbReference type="Proteomes" id="UP000076563"/>
    </source>
</evidence>
<organism evidence="2 3">
    <name type="scientific">Paenibacillus elgii</name>
    <dbReference type="NCBI Taxonomy" id="189691"/>
    <lineage>
        <taxon>Bacteria</taxon>
        <taxon>Bacillati</taxon>
        <taxon>Bacillota</taxon>
        <taxon>Bacilli</taxon>
        <taxon>Bacillales</taxon>
        <taxon>Paenibacillaceae</taxon>
        <taxon>Paenibacillus</taxon>
    </lineage>
</organism>
<feature type="region of interest" description="Disordered" evidence="1">
    <location>
        <begin position="208"/>
        <end position="228"/>
    </location>
</feature>
<keyword evidence="3" id="KW-1185">Reference proteome</keyword>
<reference evidence="3" key="1">
    <citation type="submission" date="2016-01" db="EMBL/GenBank/DDBJ databases">
        <title>Draft genome of Chromobacterium sp. F49.</title>
        <authorList>
            <person name="Hong K.W."/>
        </authorList>
    </citation>
    <scope>NUCLEOTIDE SEQUENCE [LARGE SCALE GENOMIC DNA]</scope>
    <source>
        <strain evidence="3">M63</strain>
    </source>
</reference>
<dbReference type="OrthoDB" id="9810012at2"/>
<accession>A0A163YV65</accession>
<evidence type="ECO:0000313" key="2">
    <source>
        <dbReference type="EMBL" id="KZE80398.1"/>
    </source>
</evidence>
<name>A0A163YV65_9BACL</name>
<dbReference type="RefSeq" id="WP_063180167.1">
    <property type="nucleotide sequence ID" value="NZ_LQRA01000048.1"/>
</dbReference>
<sequence length="228" mass="26324">MGSRIMHYCIGQRIAQKLSIEDRSDFLLGGLAPDGLHEMNHTKEVTHFVEREPTGRRRINYLRFVEKYKERIREPFYSGYLCHLIADEVWSVDTYFQKVRSLSAEERNEARNMTYRDFRRLNGVIIARYGLQRNPHPIPEVAMEEINAESVASLLDDLDKDFDYDETVAHEPLEFLRRDEVFHYIEASVNRCTAFLLEHVMEPKVGELQPAASPNPAAGCSGCGKLSD</sequence>
<gene>
    <name evidence="2" type="ORF">AV654_12910</name>
</gene>
<evidence type="ECO:0008006" key="4">
    <source>
        <dbReference type="Google" id="ProtNLM"/>
    </source>
</evidence>
<dbReference type="AlphaFoldDB" id="A0A163YV65"/>
<dbReference type="EMBL" id="LQRA01000048">
    <property type="protein sequence ID" value="KZE80398.1"/>
    <property type="molecule type" value="Genomic_DNA"/>
</dbReference>